<dbReference type="InterPro" id="IPR014803">
    <property type="entry name" value="DNA_repair_Nse5/Nse6"/>
</dbReference>
<dbReference type="FunCoup" id="Q6CWU9">
    <property type="interactions" value="59"/>
</dbReference>
<dbReference type="OMA" id="LLRCQLF"/>
<dbReference type="STRING" id="284590.Q6CWU9"/>
<accession>Q6CWU9</accession>
<proteinExistence type="predicted"/>
<reference evidence="1 2" key="1">
    <citation type="journal article" date="2004" name="Nature">
        <title>Genome evolution in yeasts.</title>
        <authorList>
            <consortium name="Genolevures"/>
            <person name="Dujon B."/>
            <person name="Sherman D."/>
            <person name="Fischer G."/>
            <person name="Durrens P."/>
            <person name="Casaregola S."/>
            <person name="Lafontaine I."/>
            <person name="de Montigny J."/>
            <person name="Marck C."/>
            <person name="Neuveglise C."/>
            <person name="Talla E."/>
            <person name="Goffard N."/>
            <person name="Frangeul L."/>
            <person name="Aigle M."/>
            <person name="Anthouard V."/>
            <person name="Babour A."/>
            <person name="Barbe V."/>
            <person name="Barnay S."/>
            <person name="Blanchin S."/>
            <person name="Beckerich J.M."/>
            <person name="Beyne E."/>
            <person name="Bleykasten C."/>
            <person name="Boisrame A."/>
            <person name="Boyer J."/>
            <person name="Cattolico L."/>
            <person name="Confanioleri F."/>
            <person name="de Daruvar A."/>
            <person name="Despons L."/>
            <person name="Fabre E."/>
            <person name="Fairhead C."/>
            <person name="Ferry-Dumazet H."/>
            <person name="Groppi A."/>
            <person name="Hantraye F."/>
            <person name="Hennequin C."/>
            <person name="Jauniaux N."/>
            <person name="Joyet P."/>
            <person name="Kachouri R."/>
            <person name="Kerrest A."/>
            <person name="Koszul R."/>
            <person name="Lemaire M."/>
            <person name="Lesur I."/>
            <person name="Ma L."/>
            <person name="Muller H."/>
            <person name="Nicaud J.M."/>
            <person name="Nikolski M."/>
            <person name="Oztas S."/>
            <person name="Ozier-Kalogeropoulos O."/>
            <person name="Pellenz S."/>
            <person name="Potier S."/>
            <person name="Richard G.F."/>
            <person name="Straub M.L."/>
            <person name="Suleau A."/>
            <person name="Swennene D."/>
            <person name="Tekaia F."/>
            <person name="Wesolowski-Louvel M."/>
            <person name="Westhof E."/>
            <person name="Wirth B."/>
            <person name="Zeniou-Meyer M."/>
            <person name="Zivanovic I."/>
            <person name="Bolotin-Fukuhara M."/>
            <person name="Thierry A."/>
            <person name="Bouchier C."/>
            <person name="Caudron B."/>
            <person name="Scarpelli C."/>
            <person name="Gaillardin C."/>
            <person name="Weissenbach J."/>
            <person name="Wincker P."/>
            <person name="Souciet J.L."/>
        </authorList>
    </citation>
    <scope>NUCLEOTIDE SEQUENCE [LARGE SCALE GENOMIC DNA]</scope>
    <source>
        <strain evidence="2">ATCC 8585 / CBS 2359 / DSM 70799 / NBRC 1267 / NRRL Y-1140 / WM37</strain>
    </source>
</reference>
<sequence>MASQSHKYDLGRNELNKPDYYVELTEKHLSDFEIWNSLCSNESYDMLLYLCEQYLNMGRFPVIPSEVIAVLFTLASIGDHNKGSLIKKADPFDTGRELLTRRSMKLLETLLDILQTFDTDLYEIYDLELLRCQFFYFIDSIRPENGRALVLDPLNAQSSRATRRSFKLSSRSAEGGSLLSVEPLYGSYINLIGDDTSVFKTTMVHSALSQEGSFWNGFSWALSTFMIGHENEDQKTDWDYELAKAWLSVFKLIFIIYELRQDYYIDSKTETIEKSPIFRLLEAVDKKNQLKGLVQYLFVGCVECEILYPVSPSLNDPSTSNASFNQFHEDKDYRAAFSMDVRKDTLCVFVRFLDRYERHLQSYPFTLDALYGTIVDALYSDLKISSFKQFFLSCDVEKDRNLITTLVEKLLNKAFSNVEPRRTFNIVNKMSNFEEVTSELMKLLRAIDRSAAFNRSRISKRRIQMDFCIIILTRLIITTHPQGNFEELLRVLTTFAKSPNSFMDVKDVIPLFEQTY</sequence>
<dbReference type="HOGENOM" id="CLU_035923_0_0_1"/>
<evidence type="ECO:0000313" key="1">
    <source>
        <dbReference type="EMBL" id="CAH01983.1"/>
    </source>
</evidence>
<dbReference type="KEGG" id="kla:KLLA0_B01331g"/>
<keyword evidence="2" id="KW-1185">Reference proteome</keyword>
<dbReference type="Pfam" id="PF08691">
    <property type="entry name" value="Nse5"/>
    <property type="match status" value="1"/>
</dbReference>
<organism evidence="1 2">
    <name type="scientific">Kluyveromyces lactis (strain ATCC 8585 / CBS 2359 / DSM 70799 / NBRC 1267 / NRRL Y-1140 / WM37)</name>
    <name type="common">Yeast</name>
    <name type="synonym">Candida sphaerica</name>
    <dbReference type="NCBI Taxonomy" id="284590"/>
    <lineage>
        <taxon>Eukaryota</taxon>
        <taxon>Fungi</taxon>
        <taxon>Dikarya</taxon>
        <taxon>Ascomycota</taxon>
        <taxon>Saccharomycotina</taxon>
        <taxon>Saccharomycetes</taxon>
        <taxon>Saccharomycetales</taxon>
        <taxon>Saccharomycetaceae</taxon>
        <taxon>Kluyveromyces</taxon>
    </lineage>
</organism>
<dbReference type="eggNOG" id="ENOG502QU63">
    <property type="taxonomic scope" value="Eukaryota"/>
</dbReference>
<dbReference type="AlphaFoldDB" id="Q6CWU9"/>
<dbReference type="PaxDb" id="284590-Q6CWU9"/>
<dbReference type="InParanoid" id="Q6CWU9"/>
<evidence type="ECO:0000313" key="2">
    <source>
        <dbReference type="Proteomes" id="UP000000598"/>
    </source>
</evidence>
<protein>
    <submittedName>
        <fullName evidence="1">KLLA0B01331p</fullName>
    </submittedName>
</protein>
<name>Q6CWU9_KLULA</name>
<dbReference type="EMBL" id="CR382122">
    <property type="protein sequence ID" value="CAH01983.1"/>
    <property type="molecule type" value="Genomic_DNA"/>
</dbReference>
<dbReference type="Proteomes" id="UP000000598">
    <property type="component" value="Chromosome B"/>
</dbReference>
<gene>
    <name evidence="1" type="ORF">KLLA0_B01331g</name>
</gene>